<comment type="subcellular location">
    <subcellularLocation>
        <location evidence="1">Membrane</location>
        <topology evidence="1">Multi-pass membrane protein</topology>
    </subcellularLocation>
</comment>
<protein>
    <recommendedName>
        <fullName evidence="8">Major facilitator superfamily (MFS) profile domain-containing protein</fullName>
    </recommendedName>
</protein>
<dbReference type="Pfam" id="PF07690">
    <property type="entry name" value="MFS_1"/>
    <property type="match status" value="1"/>
</dbReference>
<dbReference type="GO" id="GO:0046943">
    <property type="term" value="F:carboxylic acid transmembrane transporter activity"/>
    <property type="evidence" value="ECO:0007669"/>
    <property type="project" value="TreeGrafter"/>
</dbReference>
<feature type="transmembrane region" description="Helical" evidence="7">
    <location>
        <begin position="105"/>
        <end position="125"/>
    </location>
</feature>
<evidence type="ECO:0000256" key="6">
    <source>
        <dbReference type="ARBA" id="ARBA00023136"/>
    </source>
</evidence>
<feature type="transmembrane region" description="Helical" evidence="7">
    <location>
        <begin position="308"/>
        <end position="329"/>
    </location>
</feature>
<accession>A0AAX6MY15</accession>
<dbReference type="SUPFAM" id="SSF103473">
    <property type="entry name" value="MFS general substrate transporter"/>
    <property type="match status" value="1"/>
</dbReference>
<dbReference type="Gene3D" id="1.20.1250.20">
    <property type="entry name" value="MFS general substrate transporter like domains"/>
    <property type="match status" value="1"/>
</dbReference>
<keyword evidence="3" id="KW-0813">Transport</keyword>
<sequence length="482" mass="52233">MFWRNKEEEEQIVSSEIPADATPPIDEKPFWQAIWPVLACGAGLFSDGYVNNVIGSVNTVLGFEYGDVYSESSAASVVPAIAFAGTVVGQLFFGYLSDKWSRKDSLLISTIILIIFTALAAGSYYRGDAVGMFNILTAWRFFVGIGIGGEYPAGSVSCAESSGELKGGTRNTWFILFTNSMIDWGFVFGAFIPYVVAAAAHNTHYSTIWRTSLGIGVAFPLVLFLLRLKLKEPEEFSRNSMKHVKTPYLLFSAYSFSIYSSAILSNIYGDSGVLTTIFGWNTVINLFYIPGTMLGAPLSDRIGPRYTLILGQVLQAIVGFIMAGCYARISHPSVVGAFAVVYGIFLSLGELGPGNNIGLLAAKTCATGVRGQYYGIAAALGKVGAFVGTYVFKYINSPDGDETKSAQYKFYVSSSLCIFAAALAFLLPNIDQDTITKEDAKFREYLESKGWDTRQLGLKKGESIESIPAGSEDNTVNMAKAE</sequence>
<feature type="transmembrane region" description="Helical" evidence="7">
    <location>
        <begin position="335"/>
        <end position="352"/>
    </location>
</feature>
<evidence type="ECO:0000313" key="10">
    <source>
        <dbReference type="Proteomes" id="UP001369815"/>
    </source>
</evidence>
<comment type="caution">
    <text evidence="9">The sequence shown here is derived from an EMBL/GenBank/DDBJ whole genome shotgun (WGS) entry which is preliminary data.</text>
</comment>
<keyword evidence="4 7" id="KW-0812">Transmembrane</keyword>
<dbReference type="FunFam" id="1.20.1250.20:FF:000140">
    <property type="entry name" value="Putative MFS phospholipid transporter"/>
    <property type="match status" value="1"/>
</dbReference>
<dbReference type="InterPro" id="IPR020846">
    <property type="entry name" value="MFS_dom"/>
</dbReference>
<evidence type="ECO:0000313" key="9">
    <source>
        <dbReference type="EMBL" id="KAK6957072.1"/>
    </source>
</evidence>
<dbReference type="Proteomes" id="UP001369815">
    <property type="component" value="Unassembled WGS sequence"/>
</dbReference>
<dbReference type="GO" id="GO:0005886">
    <property type="term" value="C:plasma membrane"/>
    <property type="evidence" value="ECO:0007669"/>
    <property type="project" value="TreeGrafter"/>
</dbReference>
<feature type="domain" description="Major facilitator superfamily (MFS) profile" evidence="8">
    <location>
        <begin position="36"/>
        <end position="432"/>
    </location>
</feature>
<feature type="transmembrane region" description="Helical" evidence="7">
    <location>
        <begin position="373"/>
        <end position="396"/>
    </location>
</feature>
<dbReference type="PROSITE" id="PS50850">
    <property type="entry name" value="MFS"/>
    <property type="match status" value="1"/>
</dbReference>
<dbReference type="InterPro" id="IPR036259">
    <property type="entry name" value="MFS_trans_sf"/>
</dbReference>
<evidence type="ECO:0000256" key="3">
    <source>
        <dbReference type="ARBA" id="ARBA00022448"/>
    </source>
</evidence>
<keyword evidence="5 7" id="KW-1133">Transmembrane helix</keyword>
<dbReference type="PANTHER" id="PTHR23508">
    <property type="entry name" value="CARBOXYLIC ACID TRANSPORTER PROTEIN HOMOLOG"/>
    <property type="match status" value="1"/>
</dbReference>
<feature type="transmembrane region" description="Helical" evidence="7">
    <location>
        <begin position="248"/>
        <end position="268"/>
    </location>
</feature>
<name>A0AAX6MY15_9PEZI</name>
<evidence type="ECO:0000256" key="2">
    <source>
        <dbReference type="ARBA" id="ARBA00010992"/>
    </source>
</evidence>
<dbReference type="Pfam" id="PF00083">
    <property type="entry name" value="Sugar_tr"/>
    <property type="match status" value="1"/>
</dbReference>
<dbReference type="EMBL" id="JBANMG010000002">
    <property type="protein sequence ID" value="KAK6957072.1"/>
    <property type="molecule type" value="Genomic_DNA"/>
</dbReference>
<evidence type="ECO:0000256" key="5">
    <source>
        <dbReference type="ARBA" id="ARBA00022989"/>
    </source>
</evidence>
<dbReference type="InterPro" id="IPR011701">
    <property type="entry name" value="MFS"/>
</dbReference>
<comment type="similarity">
    <text evidence="2">Belongs to the major facilitator superfamily. Sugar transporter (TC 2.A.1.1) family.</text>
</comment>
<organism evidence="9 10">
    <name type="scientific">Daldinia eschscholtzii</name>
    <dbReference type="NCBI Taxonomy" id="292717"/>
    <lineage>
        <taxon>Eukaryota</taxon>
        <taxon>Fungi</taxon>
        <taxon>Dikarya</taxon>
        <taxon>Ascomycota</taxon>
        <taxon>Pezizomycotina</taxon>
        <taxon>Sordariomycetes</taxon>
        <taxon>Xylariomycetidae</taxon>
        <taxon>Xylariales</taxon>
        <taxon>Hypoxylaceae</taxon>
        <taxon>Daldinia</taxon>
    </lineage>
</organism>
<evidence type="ECO:0000256" key="7">
    <source>
        <dbReference type="SAM" id="Phobius"/>
    </source>
</evidence>
<feature type="transmembrane region" description="Helical" evidence="7">
    <location>
        <begin position="408"/>
        <end position="427"/>
    </location>
</feature>
<reference evidence="9 10" key="1">
    <citation type="journal article" date="2024" name="Front Chem Biol">
        <title>Unveiling the potential of Daldinia eschscholtzii MFLUCC 19-0629 through bioactivity and bioinformatics studies for enhanced sustainable agriculture production.</title>
        <authorList>
            <person name="Brooks S."/>
            <person name="Weaver J.A."/>
            <person name="Klomchit A."/>
            <person name="Alharthi S.A."/>
            <person name="Onlamun T."/>
            <person name="Nurani R."/>
            <person name="Vong T.K."/>
            <person name="Alberti F."/>
            <person name="Greco C."/>
        </authorList>
    </citation>
    <scope>NUCLEOTIDE SEQUENCE [LARGE SCALE GENOMIC DNA]</scope>
    <source>
        <strain evidence="9">MFLUCC 19-0629</strain>
    </source>
</reference>
<proteinExistence type="inferred from homology"/>
<keyword evidence="6 7" id="KW-0472">Membrane</keyword>
<feature type="transmembrane region" description="Helical" evidence="7">
    <location>
        <begin position="73"/>
        <end position="93"/>
    </location>
</feature>
<keyword evidence="10" id="KW-1185">Reference proteome</keyword>
<gene>
    <name evidence="9" type="ORF">Daesc_002357</name>
</gene>
<evidence type="ECO:0000256" key="4">
    <source>
        <dbReference type="ARBA" id="ARBA00022692"/>
    </source>
</evidence>
<feature type="transmembrane region" description="Helical" evidence="7">
    <location>
        <begin position="208"/>
        <end position="228"/>
    </location>
</feature>
<evidence type="ECO:0000256" key="1">
    <source>
        <dbReference type="ARBA" id="ARBA00004141"/>
    </source>
</evidence>
<dbReference type="AlphaFoldDB" id="A0AAX6MY15"/>
<feature type="transmembrane region" description="Helical" evidence="7">
    <location>
        <begin position="172"/>
        <end position="196"/>
    </location>
</feature>
<feature type="transmembrane region" description="Helical" evidence="7">
    <location>
        <begin position="274"/>
        <end position="296"/>
    </location>
</feature>
<dbReference type="InterPro" id="IPR005828">
    <property type="entry name" value="MFS_sugar_transport-like"/>
</dbReference>
<dbReference type="PANTHER" id="PTHR23508:SF10">
    <property type="entry name" value="CARBOXYLIC ACID TRANSPORTER PROTEIN HOMOLOG"/>
    <property type="match status" value="1"/>
</dbReference>
<evidence type="ECO:0000259" key="8">
    <source>
        <dbReference type="PROSITE" id="PS50850"/>
    </source>
</evidence>